<keyword evidence="2" id="KW-1185">Reference proteome</keyword>
<name>A0ACB8VZF3_9TELE</name>
<reference evidence="1" key="1">
    <citation type="submission" date="2022-04" db="EMBL/GenBank/DDBJ databases">
        <title>Jade perch genome.</title>
        <authorList>
            <person name="Chao B."/>
        </authorList>
    </citation>
    <scope>NUCLEOTIDE SEQUENCE</scope>
    <source>
        <strain evidence="1">CB-2022</strain>
    </source>
</reference>
<evidence type="ECO:0000313" key="2">
    <source>
        <dbReference type="Proteomes" id="UP000831701"/>
    </source>
</evidence>
<dbReference type="EMBL" id="CM041546">
    <property type="protein sequence ID" value="KAI3360977.1"/>
    <property type="molecule type" value="Genomic_DNA"/>
</dbReference>
<organism evidence="1 2">
    <name type="scientific">Scortum barcoo</name>
    <name type="common">barcoo grunter</name>
    <dbReference type="NCBI Taxonomy" id="214431"/>
    <lineage>
        <taxon>Eukaryota</taxon>
        <taxon>Metazoa</taxon>
        <taxon>Chordata</taxon>
        <taxon>Craniata</taxon>
        <taxon>Vertebrata</taxon>
        <taxon>Euteleostomi</taxon>
        <taxon>Actinopterygii</taxon>
        <taxon>Neopterygii</taxon>
        <taxon>Teleostei</taxon>
        <taxon>Neoteleostei</taxon>
        <taxon>Acanthomorphata</taxon>
        <taxon>Eupercaria</taxon>
        <taxon>Centrarchiformes</taxon>
        <taxon>Terapontoidei</taxon>
        <taxon>Terapontidae</taxon>
        <taxon>Scortum</taxon>
    </lineage>
</organism>
<sequence length="731" mass="81942">MGQRCKSIVFILNGTLTREFLSFYLEPKLNATALALMEVVDQETNVGIEQFYKIVSLHKQREGRISYSRDFLIGLANCPEARKKPEFLPEHPIVLTEARDLRHLGLHEIQWNGGKEEALDLTFSPLLSPPSSPVGVHNPHLDALKDDILYHFSLGTGTHNLPAMFGDVKFVCVGGSPWRMKSFIEYIAAELSMEDPKSDYPNICAGTDRYAMYKVGPVLSVSHGMGIPSIAIMLHELIKLLHHAHCTDVTIIRIGTSGGIGLEPGTVVVTKQSVDATFLPKFEQVILGKTVVRNTDLDQSLAEELLQCSKELNQFKTVIGNTMCTLDFYEGQARLDGAFCSYTEKDKQDYLNKANEAAVCNIEMESSVFAAMCKLSGLRAYKEKMKELSVLSLICSCFYPESRNKLVREFEDMEVKPINKRASGQAFEVILKPLSPVSDVAHNLPSPPKRDISLEDIEKKLEAAEERRKFQEAQVLRALAEKREHERDVLLKAMEENSNFSKMAEEKLQQKMEQIKVNRDAHLAAMLERLQGKVRKCRNHSGLDEKFKHPPHRETRSLGAQEQRADGYADSMSLTQVLTSMVHQRPPPYSPAPFPHPTLNPQNRHPTLEAERVEEGFTVLRAAGETRGKAPKERGKADSEEREESSGGESLDVGRGRLRGSEPLEDTLRDSVGDMTLSLDVPDASEEEEEDVEEEEEEVEEAGLLLLLDAGVLPWGCWRRRGWGRWAGAVP</sequence>
<accession>A0ACB8VZF3</accession>
<proteinExistence type="predicted"/>
<evidence type="ECO:0000313" key="1">
    <source>
        <dbReference type="EMBL" id="KAI3360977.1"/>
    </source>
</evidence>
<dbReference type="Proteomes" id="UP000831701">
    <property type="component" value="Chromosome 16"/>
</dbReference>
<protein>
    <submittedName>
        <fullName evidence="1">Uncharacterized protein</fullName>
    </submittedName>
</protein>
<gene>
    <name evidence="1" type="ORF">L3Q82_013190</name>
</gene>
<comment type="caution">
    <text evidence="1">The sequence shown here is derived from an EMBL/GenBank/DDBJ whole genome shotgun (WGS) entry which is preliminary data.</text>
</comment>